<evidence type="ECO:0000313" key="10">
    <source>
        <dbReference type="EMBL" id="MDU0112496.1"/>
    </source>
</evidence>
<dbReference type="Gene3D" id="1.20.58.310">
    <property type="entry name" value="Polyphosphate kinase N-terminal domain"/>
    <property type="match status" value="1"/>
</dbReference>
<evidence type="ECO:0000256" key="1">
    <source>
        <dbReference type="ARBA" id="ARBA00022553"/>
    </source>
</evidence>
<feature type="binding site" evidence="7">
    <location>
        <position position="577"/>
    </location>
    <ligand>
        <name>ATP</name>
        <dbReference type="ChEBI" id="CHEBI:30616"/>
    </ligand>
</feature>
<dbReference type="RefSeq" id="WP_315946212.1">
    <property type="nucleotide sequence ID" value="NZ_JAWCUA010000003.1"/>
</dbReference>
<comment type="similarity">
    <text evidence="7 8">Belongs to the polyphosphate kinase 1 (PPK1) family.</text>
</comment>
<dbReference type="SUPFAM" id="SSF143724">
    <property type="entry name" value="PHP14-like"/>
    <property type="match status" value="1"/>
</dbReference>
<organism evidence="10 11">
    <name type="scientific">Psychrosphaera aquimarina</name>
    <dbReference type="NCBI Taxonomy" id="2044854"/>
    <lineage>
        <taxon>Bacteria</taxon>
        <taxon>Pseudomonadati</taxon>
        <taxon>Pseudomonadota</taxon>
        <taxon>Gammaproteobacteria</taxon>
        <taxon>Alteromonadales</taxon>
        <taxon>Pseudoalteromonadaceae</taxon>
        <taxon>Psychrosphaera</taxon>
    </lineage>
</organism>
<dbReference type="PANTHER" id="PTHR30218:SF0">
    <property type="entry name" value="POLYPHOSPHATE KINASE"/>
    <property type="match status" value="1"/>
</dbReference>
<dbReference type="Pfam" id="PF13090">
    <property type="entry name" value="PP_kinase_C"/>
    <property type="match status" value="1"/>
</dbReference>
<reference evidence="10 11" key="1">
    <citation type="submission" date="2023-10" db="EMBL/GenBank/DDBJ databases">
        <title>Psychrosphaera aquimaarina strain SW33 isolated from seawater.</title>
        <authorList>
            <person name="Bayburt H."/>
            <person name="Kim J.M."/>
            <person name="Choi B.J."/>
            <person name="Jeon C.O."/>
        </authorList>
    </citation>
    <scope>NUCLEOTIDE SEQUENCE [LARGE SCALE GENOMIC DNA]</scope>
    <source>
        <strain evidence="10 11">KCTC 52743</strain>
    </source>
</reference>
<feature type="binding site" evidence="7">
    <location>
        <position position="58"/>
    </location>
    <ligand>
        <name>ATP</name>
        <dbReference type="ChEBI" id="CHEBI:30616"/>
    </ligand>
</feature>
<dbReference type="InterPro" id="IPR025198">
    <property type="entry name" value="PPK_N_dom"/>
</dbReference>
<protein>
    <recommendedName>
        <fullName evidence="7 8">Polyphosphate kinase</fullName>
        <ecNumber evidence="7 8">2.7.4.1</ecNumber>
    </recommendedName>
    <alternativeName>
        <fullName evidence="7">ATP-polyphosphate phosphotransferase</fullName>
    </alternativeName>
    <alternativeName>
        <fullName evidence="7">Polyphosphoric acid kinase</fullName>
    </alternativeName>
</protein>
<evidence type="ECO:0000256" key="7">
    <source>
        <dbReference type="HAMAP-Rule" id="MF_00347"/>
    </source>
</evidence>
<comment type="cofactor">
    <cofactor evidence="7">
        <name>Mg(2+)</name>
        <dbReference type="ChEBI" id="CHEBI:18420"/>
    </cofactor>
</comment>
<dbReference type="Pfam" id="PF17941">
    <property type="entry name" value="PP_kinase_C_1"/>
    <property type="match status" value="1"/>
</dbReference>
<dbReference type="InterPro" id="IPR001736">
    <property type="entry name" value="PLipase_D/transphosphatidylase"/>
</dbReference>
<dbReference type="SUPFAM" id="SSF140356">
    <property type="entry name" value="PPK N-terminal domain-like"/>
    <property type="match status" value="1"/>
</dbReference>
<keyword evidence="11" id="KW-1185">Reference proteome</keyword>
<keyword evidence="6 7" id="KW-0460">Magnesium</keyword>
<comment type="caution">
    <text evidence="10">The sequence shown here is derived from an EMBL/GenBank/DDBJ whole genome shotgun (WGS) entry which is preliminary data.</text>
</comment>
<proteinExistence type="inferred from homology"/>
<feature type="domain" description="PLD phosphodiesterase" evidence="9">
    <location>
        <begin position="600"/>
        <end position="630"/>
    </location>
</feature>
<dbReference type="NCBIfam" id="TIGR03705">
    <property type="entry name" value="poly_P_kin"/>
    <property type="match status" value="1"/>
</dbReference>
<feature type="binding site" evidence="7">
    <location>
        <position position="418"/>
    </location>
    <ligand>
        <name>Mg(2+)</name>
        <dbReference type="ChEBI" id="CHEBI:18420"/>
    </ligand>
</feature>
<dbReference type="PANTHER" id="PTHR30218">
    <property type="entry name" value="POLYPHOSPHATE KINASE"/>
    <property type="match status" value="1"/>
</dbReference>
<dbReference type="SUPFAM" id="SSF56024">
    <property type="entry name" value="Phospholipase D/nuclease"/>
    <property type="match status" value="2"/>
</dbReference>
<name>A0ABU3QYI9_9GAMM</name>
<evidence type="ECO:0000256" key="4">
    <source>
        <dbReference type="ARBA" id="ARBA00022777"/>
    </source>
</evidence>
<dbReference type="PROSITE" id="PS50035">
    <property type="entry name" value="PLD"/>
    <property type="match status" value="2"/>
</dbReference>
<keyword evidence="4 7" id="KW-0418">Kinase</keyword>
<dbReference type="EC" id="2.7.4.1" evidence="7 8"/>
<dbReference type="Gene3D" id="3.30.870.10">
    <property type="entry name" value="Endonuclease Chain A"/>
    <property type="match status" value="2"/>
</dbReference>
<dbReference type="GO" id="GO:0008976">
    <property type="term" value="F:polyphosphate kinase activity"/>
    <property type="evidence" value="ECO:0007669"/>
    <property type="project" value="UniProtKB-EC"/>
</dbReference>
<dbReference type="InterPro" id="IPR036832">
    <property type="entry name" value="PPK_N_dom_sf"/>
</dbReference>
<dbReference type="PIRSF" id="PIRSF015589">
    <property type="entry name" value="PP_kinase"/>
    <property type="match status" value="1"/>
</dbReference>
<dbReference type="NCBIfam" id="NF003917">
    <property type="entry name" value="PRK05443.1-1"/>
    <property type="match status" value="1"/>
</dbReference>
<comment type="catalytic activity">
    <reaction evidence="7 8">
        <text>[phosphate](n) + ATP = [phosphate](n+1) + ADP</text>
        <dbReference type="Rhea" id="RHEA:19573"/>
        <dbReference type="Rhea" id="RHEA-COMP:9859"/>
        <dbReference type="Rhea" id="RHEA-COMP:14280"/>
        <dbReference type="ChEBI" id="CHEBI:16838"/>
        <dbReference type="ChEBI" id="CHEBI:30616"/>
        <dbReference type="ChEBI" id="CHEBI:456216"/>
        <dbReference type="EC" id="2.7.4.1"/>
    </reaction>
</comment>
<feature type="binding site" evidence="7">
    <location>
        <position position="388"/>
    </location>
    <ligand>
        <name>Mg(2+)</name>
        <dbReference type="ChEBI" id="CHEBI:18420"/>
    </ligand>
</feature>
<keyword evidence="1 7" id="KW-0597">Phosphoprotein</keyword>
<comment type="PTM">
    <text evidence="7 8">An intermediate of this reaction is the autophosphorylated ppk in which a phosphate is covalently linked to a histidine residue through a N-P bond.</text>
</comment>
<feature type="binding site" evidence="7">
    <location>
        <position position="481"/>
    </location>
    <ligand>
        <name>ATP</name>
        <dbReference type="ChEBI" id="CHEBI:30616"/>
    </ligand>
</feature>
<dbReference type="InterPro" id="IPR036830">
    <property type="entry name" value="PP_kinase_middle_dom_sf"/>
</dbReference>
<dbReference type="Gene3D" id="3.30.1840.10">
    <property type="entry name" value="Polyphosphate kinase middle domain"/>
    <property type="match status" value="1"/>
</dbReference>
<evidence type="ECO:0000256" key="2">
    <source>
        <dbReference type="ARBA" id="ARBA00022679"/>
    </source>
</evidence>
<gene>
    <name evidence="10" type="primary">ppk1</name>
    <name evidence="7" type="synonym">ppk</name>
    <name evidence="10" type="ORF">RT723_05660</name>
</gene>
<accession>A0ABU3QYI9</accession>
<comment type="function">
    <text evidence="7 8">Catalyzes the reversible transfer of the terminal phosphate of ATP to form a long-chain polyphosphate (polyP).</text>
</comment>
<dbReference type="Proteomes" id="UP001257914">
    <property type="component" value="Unassembled WGS sequence"/>
</dbReference>
<evidence type="ECO:0000313" key="11">
    <source>
        <dbReference type="Proteomes" id="UP001257914"/>
    </source>
</evidence>
<dbReference type="InterPro" id="IPR025200">
    <property type="entry name" value="PPK_C_dom2"/>
</dbReference>
<dbReference type="EMBL" id="JAWCUA010000003">
    <property type="protein sequence ID" value="MDU0112496.1"/>
    <property type="molecule type" value="Genomic_DNA"/>
</dbReference>
<keyword evidence="7" id="KW-0479">Metal-binding</keyword>
<dbReference type="CDD" id="cd09167">
    <property type="entry name" value="PLDc_EcPPK1_C2_like"/>
    <property type="match status" value="1"/>
</dbReference>
<evidence type="ECO:0000256" key="3">
    <source>
        <dbReference type="ARBA" id="ARBA00022741"/>
    </source>
</evidence>
<dbReference type="InterPro" id="IPR041108">
    <property type="entry name" value="PP_kinase_C_1"/>
</dbReference>
<keyword evidence="3 7" id="KW-0547">Nucleotide-binding</keyword>
<feature type="binding site" evidence="7">
    <location>
        <position position="605"/>
    </location>
    <ligand>
        <name>ATP</name>
        <dbReference type="ChEBI" id="CHEBI:30616"/>
    </ligand>
</feature>
<evidence type="ECO:0000259" key="9">
    <source>
        <dbReference type="PROSITE" id="PS50035"/>
    </source>
</evidence>
<dbReference type="Pfam" id="PF13089">
    <property type="entry name" value="PP_kinase_N"/>
    <property type="match status" value="1"/>
</dbReference>
<feature type="domain" description="PLD phosphodiesterase" evidence="9">
    <location>
        <begin position="443"/>
        <end position="477"/>
    </location>
</feature>
<dbReference type="Pfam" id="PF02503">
    <property type="entry name" value="PP_kinase"/>
    <property type="match status" value="1"/>
</dbReference>
<keyword evidence="2 7" id="KW-0808">Transferase</keyword>
<dbReference type="HAMAP" id="MF_00347">
    <property type="entry name" value="Polyphosphate_kinase"/>
    <property type="match status" value="1"/>
</dbReference>
<evidence type="ECO:0000256" key="5">
    <source>
        <dbReference type="ARBA" id="ARBA00022840"/>
    </source>
</evidence>
<evidence type="ECO:0000256" key="8">
    <source>
        <dbReference type="RuleBase" id="RU003800"/>
    </source>
</evidence>
<evidence type="ECO:0000256" key="6">
    <source>
        <dbReference type="ARBA" id="ARBA00022842"/>
    </source>
</evidence>
<dbReference type="InterPro" id="IPR003414">
    <property type="entry name" value="PP_kinase"/>
</dbReference>
<sequence length="702" mass="81208">MTVSIDASSLTPQPERELSYFSKELSWLSFNERVLQEADDAKNPIIERIRFLGIYSSNMDEFYRVRVASVRRKVIIYKNNGQLDKAEQALQVMAEINQKIAQMAVKFDAIYKRAFNVLRKNKIHLTEKEELTLTQINWLRDFFENKVLRHIAPILIDKKVDLVSRLIDSATYFYVGLYRQDKPTQYATIELPSDKMPRFIVLPSETKTKQILLLDDVLQLFLENIFKGFVEFDSIDSYSFKMTRDSEYSLDEGIDDSYLEKMSDSMKQRLIAEPVRVIYDGAMPEDMVKSMKKHLKHASYDNLVAGGHIRNFKDFINFPNIGRKSLENKPIPAISSKQFTAYNTVFDAIAQEDVLLHYPYHRFLHFTEFVRQAAFDPHVKHIRITMYRIAKNSRIVSSLIDAVDNGKMVTVIMELRARFDEQANIAWAKTMTNAGVKVIFGNSSFKIHTKLCVISREEQSSLTHYAHIGTGNFNESTAKIYTDLSLYTADPIITKEAIKVFELIQLPYRQYEFKHLMVSPINSKERILALMDNEIAIAAQGRSGEITFKVNNLIDSDIIDKLYQASQAGVKIRGIVRGMCSLVPKIKNLSENIHIISIVDRFLEHSRVMVFNNDGQPKVYISSADWMRRNMQDRIEIGTPILNPTLAQRIIHILELQFKDTMKARVIDKHQSNVYVKRGNKKKLRSQLEIYQYLKGLEKQDG</sequence>
<keyword evidence="5 7" id="KW-0067">ATP-binding</keyword>
<dbReference type="InterPro" id="IPR024953">
    <property type="entry name" value="PP_kinase_middle"/>
</dbReference>
<feature type="active site" description="Phosphohistidine intermediate" evidence="7">
    <location>
        <position position="448"/>
    </location>
</feature>